<proteinExistence type="predicted"/>
<comment type="caution">
    <text evidence="2">The sequence shown here is derived from an EMBL/GenBank/DDBJ whole genome shotgun (WGS) entry which is preliminary data.</text>
</comment>
<protein>
    <submittedName>
        <fullName evidence="2">Uncharacterized protein</fullName>
    </submittedName>
</protein>
<gene>
    <name evidence="2" type="ORF">HNP36_000227</name>
</gene>
<feature type="chain" id="PRO_5032992358" evidence="1">
    <location>
        <begin position="20"/>
        <end position="224"/>
    </location>
</feature>
<dbReference type="AlphaFoldDB" id="A0A841MXB2"/>
<reference evidence="2 3" key="1">
    <citation type="submission" date="2020-08" db="EMBL/GenBank/DDBJ databases">
        <title>Functional genomics of gut bacteria from endangered species of beetles.</title>
        <authorList>
            <person name="Carlos-Shanley C."/>
        </authorList>
    </citation>
    <scope>NUCLEOTIDE SEQUENCE [LARGE SCALE GENOMIC DNA]</scope>
    <source>
        <strain evidence="2 3">S00136</strain>
    </source>
</reference>
<evidence type="ECO:0000313" key="3">
    <source>
        <dbReference type="Proteomes" id="UP000589738"/>
    </source>
</evidence>
<name>A0A841MXB2_9FLAO</name>
<keyword evidence="3" id="KW-1185">Reference proteome</keyword>
<dbReference type="EMBL" id="JACHLC010000001">
    <property type="protein sequence ID" value="MBB6369174.1"/>
    <property type="molecule type" value="Genomic_DNA"/>
</dbReference>
<organism evidence="2 3">
    <name type="scientific">Chryseobacterium shigense</name>
    <dbReference type="NCBI Taxonomy" id="297244"/>
    <lineage>
        <taxon>Bacteria</taxon>
        <taxon>Pseudomonadati</taxon>
        <taxon>Bacteroidota</taxon>
        <taxon>Flavobacteriia</taxon>
        <taxon>Flavobacteriales</taxon>
        <taxon>Weeksellaceae</taxon>
        <taxon>Chryseobacterium group</taxon>
        <taxon>Chryseobacterium</taxon>
    </lineage>
</organism>
<keyword evidence="1" id="KW-0732">Signal</keyword>
<evidence type="ECO:0000313" key="2">
    <source>
        <dbReference type="EMBL" id="MBB6369174.1"/>
    </source>
</evidence>
<sequence>MKKLLSTTAMLLISSAIFGQVGINTANPRSTLDVNGDARVRTINPANTPDYILAADTNGVLRKTTLSVGDLDGSSDTSGVSIQKQQYFGTIADPNQTINAGVIEIRLYPVNGTSTTDVYPQIRLRTAPASNIDVIVLDEETWLTAGQTSSVNTFNGSAGKYTFTTTNWDIWKNIGSVTMALNEKNVLTFAVPGTKDLYRATCYVVINSAVAGQERLYNLILEKF</sequence>
<feature type="signal peptide" evidence="1">
    <location>
        <begin position="1"/>
        <end position="19"/>
    </location>
</feature>
<dbReference type="RefSeq" id="WP_184161524.1">
    <property type="nucleotide sequence ID" value="NZ_JACHLC010000001.1"/>
</dbReference>
<evidence type="ECO:0000256" key="1">
    <source>
        <dbReference type="SAM" id="SignalP"/>
    </source>
</evidence>
<dbReference type="Proteomes" id="UP000589738">
    <property type="component" value="Unassembled WGS sequence"/>
</dbReference>
<accession>A0A841MXB2</accession>